<sequence>MAYDHAEQEQLAGLKSWWEQYGNLVTWVLIIALGAFAAWKGWAYYQTRQTAQAAQLYEELQRAVQAKDKEQIQRAAEDMQSRFSGTAYAQMSGLAAAKAAFDAGDFQVAKTHLQWVADKARDDEYQAIAKVRLAGILLDEKAYDEGLKVLDGKFPAQFAGVVADRKGDILVAQNKLEEARAAYQTAIEKTDARSTGRQLIQIKLDAIGGAPAADAA</sequence>
<organism evidence="11 12">
    <name type="scientific">Oxalicibacterium flavum</name>
    <dbReference type="NCBI Taxonomy" id="179467"/>
    <lineage>
        <taxon>Bacteria</taxon>
        <taxon>Pseudomonadati</taxon>
        <taxon>Pseudomonadota</taxon>
        <taxon>Betaproteobacteria</taxon>
        <taxon>Burkholderiales</taxon>
        <taxon>Oxalobacteraceae</taxon>
        <taxon>Oxalicibacterium</taxon>
    </lineage>
</organism>
<evidence type="ECO:0000256" key="8">
    <source>
        <dbReference type="ARBA" id="ARBA00024235"/>
    </source>
</evidence>
<evidence type="ECO:0000256" key="1">
    <source>
        <dbReference type="ARBA" id="ARBA00004401"/>
    </source>
</evidence>
<feature type="transmembrane region" description="Helical" evidence="9">
    <location>
        <begin position="20"/>
        <end position="39"/>
    </location>
</feature>
<evidence type="ECO:0000256" key="4">
    <source>
        <dbReference type="ARBA" id="ARBA00022989"/>
    </source>
</evidence>
<keyword evidence="4 9" id="KW-1133">Transmembrane helix</keyword>
<dbReference type="InterPro" id="IPR018704">
    <property type="entry name" value="SecYEG/CpoB_TPR"/>
</dbReference>
<evidence type="ECO:0000259" key="10">
    <source>
        <dbReference type="Pfam" id="PF09976"/>
    </source>
</evidence>
<keyword evidence="5 9" id="KW-0472">Membrane</keyword>
<dbReference type="InterPro" id="IPR026039">
    <property type="entry name" value="YfgM"/>
</dbReference>
<keyword evidence="3 9" id="KW-0812">Transmembrane</keyword>
<keyword evidence="2" id="KW-1003">Cell membrane</keyword>
<keyword evidence="12" id="KW-1185">Reference proteome</keyword>
<protein>
    <recommendedName>
        <fullName evidence="8">Ancillary SecYEG translocon subunit</fullName>
    </recommendedName>
</protein>
<evidence type="ECO:0000256" key="5">
    <source>
        <dbReference type="ARBA" id="ARBA00023136"/>
    </source>
</evidence>
<gene>
    <name evidence="11" type="ORF">GCM10007205_11870</name>
</gene>
<dbReference type="SUPFAM" id="SSF48452">
    <property type="entry name" value="TPR-like"/>
    <property type="match status" value="1"/>
</dbReference>
<evidence type="ECO:0000256" key="7">
    <source>
        <dbReference type="ARBA" id="ARBA00024197"/>
    </source>
</evidence>
<dbReference type="RefSeq" id="WP_188395264.1">
    <property type="nucleotide sequence ID" value="NZ_BMCG01000002.1"/>
</dbReference>
<dbReference type="PANTHER" id="PTHR38035:SF1">
    <property type="entry name" value="ANCILLARY SECYEG TRANSLOCON SUBUNIT"/>
    <property type="match status" value="1"/>
</dbReference>
<evidence type="ECO:0000313" key="11">
    <source>
        <dbReference type="EMBL" id="GGC04276.1"/>
    </source>
</evidence>
<evidence type="ECO:0000256" key="9">
    <source>
        <dbReference type="SAM" id="Phobius"/>
    </source>
</evidence>
<reference evidence="11" key="2">
    <citation type="submission" date="2020-09" db="EMBL/GenBank/DDBJ databases">
        <authorList>
            <person name="Sun Q."/>
            <person name="Sedlacek I."/>
        </authorList>
    </citation>
    <scope>NUCLEOTIDE SEQUENCE</scope>
    <source>
        <strain evidence="11">CCM 7086</strain>
    </source>
</reference>
<evidence type="ECO:0000256" key="6">
    <source>
        <dbReference type="ARBA" id="ARBA00023186"/>
    </source>
</evidence>
<keyword evidence="6" id="KW-0143">Chaperone</keyword>
<dbReference type="Gene3D" id="1.25.40.10">
    <property type="entry name" value="Tetratricopeptide repeat domain"/>
    <property type="match status" value="1"/>
</dbReference>
<dbReference type="AlphaFoldDB" id="A0A8J2UK09"/>
<comment type="subcellular location">
    <subcellularLocation>
        <location evidence="1">Cell membrane</location>
        <topology evidence="1">Single-pass type II membrane protein</topology>
    </subcellularLocation>
</comment>
<evidence type="ECO:0000256" key="3">
    <source>
        <dbReference type="ARBA" id="ARBA00022692"/>
    </source>
</evidence>
<dbReference type="Pfam" id="PF09976">
    <property type="entry name" value="TPR_21"/>
    <property type="match status" value="1"/>
</dbReference>
<comment type="similarity">
    <text evidence="7">Belongs to the YfgM family.</text>
</comment>
<evidence type="ECO:0000256" key="2">
    <source>
        <dbReference type="ARBA" id="ARBA00022475"/>
    </source>
</evidence>
<dbReference type="GO" id="GO:0044877">
    <property type="term" value="F:protein-containing complex binding"/>
    <property type="evidence" value="ECO:0007669"/>
    <property type="project" value="InterPro"/>
</dbReference>
<evidence type="ECO:0000313" key="12">
    <source>
        <dbReference type="Proteomes" id="UP000620266"/>
    </source>
</evidence>
<accession>A0A8J2UK09</accession>
<reference evidence="11" key="1">
    <citation type="journal article" date="2014" name="Int. J. Syst. Evol. Microbiol.">
        <title>Complete genome sequence of Corynebacterium casei LMG S-19264T (=DSM 44701T), isolated from a smear-ripened cheese.</title>
        <authorList>
            <consortium name="US DOE Joint Genome Institute (JGI-PGF)"/>
            <person name="Walter F."/>
            <person name="Albersmeier A."/>
            <person name="Kalinowski J."/>
            <person name="Ruckert C."/>
        </authorList>
    </citation>
    <scope>NUCLEOTIDE SEQUENCE</scope>
    <source>
        <strain evidence="11">CCM 7086</strain>
    </source>
</reference>
<comment type="caution">
    <text evidence="11">The sequence shown here is derived from an EMBL/GenBank/DDBJ whole genome shotgun (WGS) entry which is preliminary data.</text>
</comment>
<dbReference type="InterPro" id="IPR011990">
    <property type="entry name" value="TPR-like_helical_dom_sf"/>
</dbReference>
<name>A0A8J2UK09_9BURK</name>
<dbReference type="GO" id="GO:0005886">
    <property type="term" value="C:plasma membrane"/>
    <property type="evidence" value="ECO:0007669"/>
    <property type="project" value="UniProtKB-SubCell"/>
</dbReference>
<dbReference type="Proteomes" id="UP000620266">
    <property type="component" value="Unassembled WGS sequence"/>
</dbReference>
<proteinExistence type="inferred from homology"/>
<dbReference type="PIRSF" id="PIRSF006170">
    <property type="entry name" value="YfgM"/>
    <property type="match status" value="1"/>
</dbReference>
<dbReference type="PANTHER" id="PTHR38035">
    <property type="entry name" value="UPF0070 PROTEIN YFGM"/>
    <property type="match status" value="1"/>
</dbReference>
<feature type="domain" description="Ancillary SecYEG translocon subunit/Cell division coordinator CpoB TPR" evidence="10">
    <location>
        <begin position="15"/>
        <end position="208"/>
    </location>
</feature>
<dbReference type="EMBL" id="BMCG01000002">
    <property type="protein sequence ID" value="GGC04276.1"/>
    <property type="molecule type" value="Genomic_DNA"/>
</dbReference>